<dbReference type="OrthoDB" id="333239at2759"/>
<organism evidence="9 10">
    <name type="scientific">Babesia ovis</name>
    <dbReference type="NCBI Taxonomy" id="5869"/>
    <lineage>
        <taxon>Eukaryota</taxon>
        <taxon>Sar</taxon>
        <taxon>Alveolata</taxon>
        <taxon>Apicomplexa</taxon>
        <taxon>Aconoidasida</taxon>
        <taxon>Piroplasmida</taxon>
        <taxon>Babesiidae</taxon>
        <taxon>Babesia</taxon>
    </lineage>
</organism>
<proteinExistence type="inferred from homology"/>
<dbReference type="Pfam" id="PF00443">
    <property type="entry name" value="UCH"/>
    <property type="match status" value="1"/>
</dbReference>
<evidence type="ECO:0000256" key="6">
    <source>
        <dbReference type="RuleBase" id="RU366025"/>
    </source>
</evidence>
<comment type="similarity">
    <text evidence="6">Belongs to the peptidase C19 family.</text>
</comment>
<dbReference type="Gene3D" id="3.10.20.90">
    <property type="entry name" value="Phosphatidylinositol 3-kinase Catalytic Subunit, Chain A, domain 1"/>
    <property type="match status" value="1"/>
</dbReference>
<keyword evidence="2 6" id="KW-0645">Protease</keyword>
<evidence type="ECO:0000256" key="2">
    <source>
        <dbReference type="ARBA" id="ARBA00022670"/>
    </source>
</evidence>
<comment type="catalytic activity">
    <reaction evidence="1 6">
        <text>Thiol-dependent hydrolysis of ester, thioester, amide, peptide and isopeptide bonds formed by the C-terminal Gly of ubiquitin (a 76-residue protein attached to proteins as an intracellular targeting signal).</text>
        <dbReference type="EC" id="3.4.19.12"/>
    </reaction>
</comment>
<dbReference type="GO" id="GO:0070628">
    <property type="term" value="F:proteasome binding"/>
    <property type="evidence" value="ECO:0007669"/>
    <property type="project" value="TreeGrafter"/>
</dbReference>
<evidence type="ECO:0000256" key="1">
    <source>
        <dbReference type="ARBA" id="ARBA00000707"/>
    </source>
</evidence>
<dbReference type="Proteomes" id="UP001057455">
    <property type="component" value="Unassembled WGS sequence"/>
</dbReference>
<dbReference type="InterPro" id="IPR044635">
    <property type="entry name" value="UBP14-like"/>
</dbReference>
<evidence type="ECO:0000313" key="10">
    <source>
        <dbReference type="Proteomes" id="UP001057455"/>
    </source>
</evidence>
<dbReference type="GO" id="GO:0061136">
    <property type="term" value="P:regulation of proteasomal protein catabolic process"/>
    <property type="evidence" value="ECO:0007669"/>
    <property type="project" value="TreeGrafter"/>
</dbReference>
<dbReference type="GO" id="GO:0004843">
    <property type="term" value="F:cysteine-type deubiquitinase activity"/>
    <property type="evidence" value="ECO:0007669"/>
    <property type="project" value="UniProtKB-UniRule"/>
</dbReference>
<dbReference type="PROSITE" id="PS00972">
    <property type="entry name" value="USP_1"/>
    <property type="match status" value="1"/>
</dbReference>
<gene>
    <name evidence="9" type="ORF">BaOVIS_008610</name>
</gene>
<evidence type="ECO:0000259" key="7">
    <source>
        <dbReference type="PROSITE" id="PS50053"/>
    </source>
</evidence>
<dbReference type="CDD" id="cd16104">
    <property type="entry name" value="Ubl_USP14_like"/>
    <property type="match status" value="1"/>
</dbReference>
<evidence type="ECO:0000313" key="9">
    <source>
        <dbReference type="EMBL" id="GFE53457.1"/>
    </source>
</evidence>
<dbReference type="InterPro" id="IPR000626">
    <property type="entry name" value="Ubiquitin-like_dom"/>
</dbReference>
<dbReference type="EMBL" id="BLIY01000006">
    <property type="protein sequence ID" value="GFE53457.1"/>
    <property type="molecule type" value="Genomic_DNA"/>
</dbReference>
<dbReference type="InterPro" id="IPR028889">
    <property type="entry name" value="USP"/>
</dbReference>
<dbReference type="GO" id="GO:0043161">
    <property type="term" value="P:proteasome-mediated ubiquitin-dependent protein catabolic process"/>
    <property type="evidence" value="ECO:0007669"/>
    <property type="project" value="InterPro"/>
</dbReference>
<accession>A0A9W5WUP7</accession>
<dbReference type="PANTHER" id="PTHR43982:SF1">
    <property type="entry name" value="UBIQUITIN CARBOXYL-TERMINAL HYDROLASE 14"/>
    <property type="match status" value="1"/>
</dbReference>
<evidence type="ECO:0000256" key="4">
    <source>
        <dbReference type="ARBA" id="ARBA00022801"/>
    </source>
</evidence>
<evidence type="ECO:0000256" key="5">
    <source>
        <dbReference type="ARBA" id="ARBA00022807"/>
    </source>
</evidence>
<dbReference type="InterPro" id="IPR038765">
    <property type="entry name" value="Papain-like_cys_pep_sf"/>
</dbReference>
<keyword evidence="4 6" id="KW-0378">Hydrolase</keyword>
<evidence type="ECO:0000256" key="3">
    <source>
        <dbReference type="ARBA" id="ARBA00022786"/>
    </source>
</evidence>
<evidence type="ECO:0000259" key="8">
    <source>
        <dbReference type="PROSITE" id="PS50235"/>
    </source>
</evidence>
<dbReference type="InterPro" id="IPR029071">
    <property type="entry name" value="Ubiquitin-like_domsf"/>
</dbReference>
<dbReference type="SUPFAM" id="SSF54001">
    <property type="entry name" value="Cysteine proteinases"/>
    <property type="match status" value="1"/>
</dbReference>
<keyword evidence="5 6" id="KW-0788">Thiol protease</keyword>
<dbReference type="InterPro" id="IPR001394">
    <property type="entry name" value="Peptidase_C19_UCH"/>
</dbReference>
<feature type="domain" description="USP" evidence="8">
    <location>
        <begin position="114"/>
        <end position="490"/>
    </location>
</feature>
<keyword evidence="3 6" id="KW-0833">Ubl conjugation pathway</keyword>
<dbReference type="Gene3D" id="3.90.70.10">
    <property type="entry name" value="Cysteine proteinases"/>
    <property type="match status" value="1"/>
</dbReference>
<name>A0A9W5WUP7_BABOV</name>
<dbReference type="PROSITE" id="PS50053">
    <property type="entry name" value="UBIQUITIN_2"/>
    <property type="match status" value="1"/>
</dbReference>
<dbReference type="InterPro" id="IPR018200">
    <property type="entry name" value="USP_CS"/>
</dbReference>
<dbReference type="PANTHER" id="PTHR43982">
    <property type="entry name" value="UBIQUITIN CARBOXYL-TERMINAL HYDROLASE"/>
    <property type="match status" value="1"/>
</dbReference>
<dbReference type="PROSITE" id="PS50235">
    <property type="entry name" value="USP_3"/>
    <property type="match status" value="1"/>
</dbReference>
<reference evidence="9" key="1">
    <citation type="submission" date="2019-12" db="EMBL/GenBank/DDBJ databases">
        <title>Genome sequence of Babesia ovis.</title>
        <authorList>
            <person name="Yamagishi J."/>
            <person name="Sevinc F."/>
            <person name="Xuan X."/>
        </authorList>
    </citation>
    <scope>NUCLEOTIDE SEQUENCE</scope>
    <source>
        <strain evidence="9">Selcuk</strain>
    </source>
</reference>
<dbReference type="GO" id="GO:0016579">
    <property type="term" value="P:protein deubiquitination"/>
    <property type="evidence" value="ECO:0007669"/>
    <property type="project" value="InterPro"/>
</dbReference>
<keyword evidence="10" id="KW-1185">Reference proteome</keyword>
<protein>
    <recommendedName>
        <fullName evidence="6">Ubiquitin carboxyl-terminal hydrolase</fullName>
        <ecNumber evidence="6">3.4.19.12</ecNumber>
    </recommendedName>
</protein>
<dbReference type="AlphaFoldDB" id="A0A9W5WUP7"/>
<dbReference type="SUPFAM" id="SSF54236">
    <property type="entry name" value="Ubiquitin-like"/>
    <property type="match status" value="1"/>
</dbReference>
<feature type="domain" description="Ubiquitin-like" evidence="7">
    <location>
        <begin position="8"/>
        <end position="82"/>
    </location>
</feature>
<dbReference type="EC" id="3.4.19.12" evidence="6"/>
<dbReference type="SMART" id="SM00213">
    <property type="entry name" value="UBQ"/>
    <property type="match status" value="1"/>
</dbReference>
<comment type="caution">
    <text evidence="9">The sequence shown here is derived from an EMBL/GenBank/DDBJ whole genome shotgun (WGS) entry which is preliminary data.</text>
</comment>
<sequence length="506" mass="56961">MGDSDNIIRVTVKWMGKQFNDLELNLDESLETFRVQLFSLTGVPPERQKLMFKGLLSDSIDLRKTALTNGSKIMMIGNAEKPVENEAPVRFYEFMSPQEKSTFLVANKTRRLPCGLMNLGNTCYFNAVFQFLLPVRALWESIDLLSAKDAVESDQDQYKFALSLVEMHHQLPNTVSRYVPLSQIQLLRRINPLFSRTDEKTGLHLQQDAEECLSCMLNCINGLGDAKITDEVFGYTLSTVIRRKDAPEGQTAQPVGDALQERNIKLNCYMGTQLTSVCTLMDGISLSLNEELTKFSPEAGCDILHEKVSRISELPKYLIVHLVRFEWKQESQVSKTNAVKAKVCRRVNFERELDISSICADDIKPLLHAANAVAMRKDFDLKNSQDTGPFQGYEMYPGQFATGKYELEAVVTHQGRSADGGHYVCWAKDQREDVDAQENSEGTGSGKKNTNDLWLMFDDDKVTEYRWGTFDLCGGRGDFHIAVLLLYKAQCVAIDAELAAPEPANV</sequence>
<dbReference type="Pfam" id="PF00240">
    <property type="entry name" value="ubiquitin"/>
    <property type="match status" value="1"/>
</dbReference>
<dbReference type="PROSITE" id="PS00973">
    <property type="entry name" value="USP_2"/>
    <property type="match status" value="1"/>
</dbReference>